<dbReference type="Gene3D" id="3.30.930.10">
    <property type="entry name" value="Bira Bifunctional Protein, Domain 2"/>
    <property type="match status" value="1"/>
</dbReference>
<reference evidence="15" key="1">
    <citation type="journal article" date="2020" name="mSystems">
        <title>Genome- and Community-Level Interaction Insights into Carbon Utilization and Element Cycling Functions of Hydrothermarchaeota in Hydrothermal Sediment.</title>
        <authorList>
            <person name="Zhou Z."/>
            <person name="Liu Y."/>
            <person name="Xu W."/>
            <person name="Pan J."/>
            <person name="Luo Z.H."/>
            <person name="Li M."/>
        </authorList>
    </citation>
    <scope>NUCLEOTIDE SEQUENCE [LARGE SCALE GENOMIC DNA]</scope>
    <source>
        <strain evidence="16">SpSt-1073</strain>
        <strain evidence="15">SpSt-613</strain>
        <strain evidence="14">SpSt-669</strain>
    </source>
</reference>
<evidence type="ECO:0000313" key="16">
    <source>
        <dbReference type="EMBL" id="HHN52697.1"/>
    </source>
</evidence>
<dbReference type="GO" id="GO:0000287">
    <property type="term" value="F:magnesium ion binding"/>
    <property type="evidence" value="ECO:0007669"/>
    <property type="project" value="InterPro"/>
</dbReference>
<dbReference type="PANTHER" id="PTHR10947:SF0">
    <property type="entry name" value="PHENYLALANINE--TRNA LIGASE BETA SUBUNIT"/>
    <property type="match status" value="1"/>
</dbReference>
<dbReference type="Gene3D" id="3.50.40.10">
    <property type="entry name" value="Phenylalanyl-trna Synthetase, Chain B, domain 3"/>
    <property type="match status" value="1"/>
</dbReference>
<evidence type="ECO:0000256" key="4">
    <source>
        <dbReference type="ARBA" id="ARBA00022490"/>
    </source>
</evidence>
<keyword evidence="7 12" id="KW-0547">Nucleotide-binding</keyword>
<comment type="cofactor">
    <cofactor evidence="1 12">
        <name>Mg(2+)</name>
        <dbReference type="ChEBI" id="CHEBI:18420"/>
    </cofactor>
</comment>
<keyword evidence="4 12" id="KW-0963">Cytoplasm</keyword>
<evidence type="ECO:0000256" key="8">
    <source>
        <dbReference type="ARBA" id="ARBA00022840"/>
    </source>
</evidence>
<dbReference type="EMBL" id="DRXG01000113">
    <property type="protein sequence ID" value="HHN52697.1"/>
    <property type="molecule type" value="Genomic_DNA"/>
</dbReference>
<dbReference type="InterPro" id="IPR005146">
    <property type="entry name" value="B3/B4_tRNA-bd"/>
</dbReference>
<dbReference type="AlphaFoldDB" id="A0A7C4I6K9"/>
<dbReference type="EC" id="6.1.1.20" evidence="12"/>
<dbReference type="InterPro" id="IPR009061">
    <property type="entry name" value="DNA-bd_dom_put_sf"/>
</dbReference>
<comment type="caution">
    <text evidence="15">The sequence shown here is derived from an EMBL/GenBank/DDBJ whole genome shotgun (WGS) entry which is preliminary data.</text>
</comment>
<evidence type="ECO:0000256" key="5">
    <source>
        <dbReference type="ARBA" id="ARBA00022598"/>
    </source>
</evidence>
<keyword evidence="6 12" id="KW-0479">Metal-binding</keyword>
<dbReference type="GO" id="GO:0009328">
    <property type="term" value="C:phenylalanine-tRNA ligase complex"/>
    <property type="evidence" value="ECO:0007669"/>
    <property type="project" value="TreeGrafter"/>
</dbReference>
<feature type="binding site" evidence="12">
    <location>
        <position position="334"/>
    </location>
    <ligand>
        <name>Mg(2+)</name>
        <dbReference type="ChEBI" id="CHEBI:18420"/>
        <note>shared with alpha subunit</note>
    </ligand>
</feature>
<dbReference type="SUPFAM" id="SSF46955">
    <property type="entry name" value="Putative DNA-binding domain"/>
    <property type="match status" value="2"/>
</dbReference>
<comment type="subunit">
    <text evidence="12">Tetramer of two alpha and two beta subunits.</text>
</comment>
<dbReference type="FunFam" id="3.50.40.10:FF:000003">
    <property type="entry name" value="Phenylalanine--tRNA ligase beta subunit"/>
    <property type="match status" value="1"/>
</dbReference>
<comment type="similarity">
    <text evidence="3 12">Belongs to the phenylalanyl-tRNA synthetase beta subunit family. Type 2 subfamily.</text>
</comment>
<dbReference type="SUPFAM" id="SSF55681">
    <property type="entry name" value="Class II aaRS and biotin synthetases"/>
    <property type="match status" value="1"/>
</dbReference>
<evidence type="ECO:0000256" key="11">
    <source>
        <dbReference type="ARBA" id="ARBA00023146"/>
    </source>
</evidence>
<keyword evidence="9 12" id="KW-0460">Magnesium</keyword>
<evidence type="ECO:0000256" key="3">
    <source>
        <dbReference type="ARBA" id="ARBA00007438"/>
    </source>
</evidence>
<dbReference type="NCBIfam" id="TIGR00471">
    <property type="entry name" value="pheT_arch"/>
    <property type="match status" value="1"/>
</dbReference>
<sequence length="557" mass="62517">MPVVNIEVEKLRRLVGRNLTLEEISDNLAALGMSVEETGDILRVEYNPNRPDFSSVYGVAAALRSYLGIETGLRKRSYPFSGISVYVDKSVEDIRPHIVCAVVRNVELSEAELIEFIAMQEDLHWIIGRNRRKTAIGLHDISAISPPFTYKAVGMDEVRFVPLKDYRAMTPREVLSKSEIGRKHAWLLKDASKAPVIIDSRGQVFSMPPIVNASITELTPGRRDIFIDVTGTDWEKVNQALNILADAFADAGGAVQRVKVVYGRRAFYTPDTKPLEMMLDMELVQRLTGLQLSLREASKLLRRMGMQPRVQGKRLRVLYPRHRADILHPVDLVEDIAIAYGYNNMTPVVPQSNTYGSLRPQTTFYEKVAETMLGLGFTEVHNLMLTNEQTHYQMSGLDEIEHVTLANPATREYTMVRTSLIPSLLTTLANNTDNLYPQRIFELGDIIQLEPAAPEKTVRMKRLAAATAYAEAGYSEAKSVLDELLKLLQLKPEYIPATMGTFIEGRCAAITIDGSQVGVVGEVSPAVLENFSIEMPVTIFEIEIEKLYKLQQLYRAE</sequence>
<dbReference type="Pfam" id="PF17759">
    <property type="entry name" value="tRNA_synthFbeta"/>
    <property type="match status" value="1"/>
</dbReference>
<evidence type="ECO:0000256" key="10">
    <source>
        <dbReference type="ARBA" id="ARBA00022917"/>
    </source>
</evidence>
<dbReference type="InterPro" id="IPR022918">
    <property type="entry name" value="Phe_tRNA_ligase_beta2_arc"/>
</dbReference>
<dbReference type="Pfam" id="PF03484">
    <property type="entry name" value="B5"/>
    <property type="match status" value="1"/>
</dbReference>
<name>A0A7C4I6K9_CALS0</name>
<evidence type="ECO:0000256" key="9">
    <source>
        <dbReference type="ARBA" id="ARBA00022842"/>
    </source>
</evidence>
<evidence type="ECO:0000256" key="12">
    <source>
        <dbReference type="HAMAP-Rule" id="MF_00284"/>
    </source>
</evidence>
<dbReference type="InterPro" id="IPR045060">
    <property type="entry name" value="Phe-tRNA-ligase_IIc_bsu"/>
</dbReference>
<evidence type="ECO:0000313" key="14">
    <source>
        <dbReference type="EMBL" id="HGL41022.1"/>
    </source>
</evidence>
<feature type="binding site" evidence="12">
    <location>
        <position position="335"/>
    </location>
    <ligand>
        <name>Mg(2+)</name>
        <dbReference type="ChEBI" id="CHEBI:18420"/>
        <note>shared with alpha subunit</note>
    </ligand>
</feature>
<comment type="subcellular location">
    <subcellularLocation>
        <location evidence="2 12">Cytoplasm</location>
    </subcellularLocation>
</comment>
<dbReference type="SMART" id="SM00874">
    <property type="entry name" value="B5"/>
    <property type="match status" value="2"/>
</dbReference>
<comment type="catalytic activity">
    <reaction evidence="12">
        <text>tRNA(Phe) + L-phenylalanine + ATP = L-phenylalanyl-tRNA(Phe) + AMP + diphosphate + H(+)</text>
        <dbReference type="Rhea" id="RHEA:19413"/>
        <dbReference type="Rhea" id="RHEA-COMP:9668"/>
        <dbReference type="Rhea" id="RHEA-COMP:9699"/>
        <dbReference type="ChEBI" id="CHEBI:15378"/>
        <dbReference type="ChEBI" id="CHEBI:30616"/>
        <dbReference type="ChEBI" id="CHEBI:33019"/>
        <dbReference type="ChEBI" id="CHEBI:58095"/>
        <dbReference type="ChEBI" id="CHEBI:78442"/>
        <dbReference type="ChEBI" id="CHEBI:78531"/>
        <dbReference type="ChEBI" id="CHEBI:456215"/>
        <dbReference type="EC" id="6.1.1.20"/>
    </reaction>
</comment>
<feature type="domain" description="B5" evidence="13">
    <location>
        <begin position="272"/>
        <end position="347"/>
    </location>
</feature>
<dbReference type="InterPro" id="IPR041616">
    <property type="entry name" value="PheRS_beta_core"/>
</dbReference>
<accession>A0A7C4I6K9</accession>
<dbReference type="Gene3D" id="3.30.56.10">
    <property type="match status" value="2"/>
</dbReference>
<dbReference type="SMART" id="SM00873">
    <property type="entry name" value="B3_4"/>
    <property type="match status" value="1"/>
</dbReference>
<evidence type="ECO:0000256" key="6">
    <source>
        <dbReference type="ARBA" id="ARBA00022723"/>
    </source>
</evidence>
<dbReference type="GO" id="GO:0006432">
    <property type="term" value="P:phenylalanyl-tRNA aminoacylation"/>
    <property type="evidence" value="ECO:0007669"/>
    <property type="project" value="UniProtKB-UniRule"/>
</dbReference>
<dbReference type="EMBL" id="DTCM01000065">
    <property type="protein sequence ID" value="HGL41022.1"/>
    <property type="molecule type" value="Genomic_DNA"/>
</dbReference>
<dbReference type="InterPro" id="IPR005147">
    <property type="entry name" value="tRNA_synthase_B5-dom"/>
</dbReference>
<proteinExistence type="inferred from homology"/>
<dbReference type="EMBL" id="DTAD01000075">
    <property type="protein sequence ID" value="HGN90831.1"/>
    <property type="molecule type" value="Genomic_DNA"/>
</dbReference>
<dbReference type="GO" id="GO:0005524">
    <property type="term" value="F:ATP binding"/>
    <property type="evidence" value="ECO:0007669"/>
    <property type="project" value="UniProtKB-UniRule"/>
</dbReference>
<evidence type="ECO:0000259" key="13">
    <source>
        <dbReference type="PROSITE" id="PS51483"/>
    </source>
</evidence>
<dbReference type="GO" id="GO:0003723">
    <property type="term" value="F:RNA binding"/>
    <property type="evidence" value="ECO:0007669"/>
    <property type="project" value="InterPro"/>
</dbReference>
<dbReference type="InterPro" id="IPR004531">
    <property type="entry name" value="Phe-tRNA-synth_IIc_bsu_arc_euk"/>
</dbReference>
<gene>
    <name evidence="12" type="primary">pheT</name>
    <name evidence="16" type="ORF">ENM30_05230</name>
    <name evidence="15" type="ORF">ENT82_06890</name>
    <name evidence="14" type="ORF">ENU43_05110</name>
</gene>
<feature type="binding site" evidence="12">
    <location>
        <position position="325"/>
    </location>
    <ligand>
        <name>Mg(2+)</name>
        <dbReference type="ChEBI" id="CHEBI:18420"/>
        <note>shared with alpha subunit</note>
    </ligand>
</feature>
<evidence type="ECO:0000256" key="1">
    <source>
        <dbReference type="ARBA" id="ARBA00001946"/>
    </source>
</evidence>
<dbReference type="GO" id="GO:0004826">
    <property type="term" value="F:phenylalanine-tRNA ligase activity"/>
    <property type="evidence" value="ECO:0007669"/>
    <property type="project" value="UniProtKB-UniRule"/>
</dbReference>
<keyword evidence="10 12" id="KW-0648">Protein biosynthesis</keyword>
<dbReference type="PROSITE" id="PS51483">
    <property type="entry name" value="B5"/>
    <property type="match status" value="2"/>
</dbReference>
<keyword evidence="5 12" id="KW-0436">Ligase</keyword>
<organism evidence="15">
    <name type="scientific">Caldiarchaeum subterraneum</name>
    <dbReference type="NCBI Taxonomy" id="311458"/>
    <lineage>
        <taxon>Archaea</taxon>
        <taxon>Nitrososphaerota</taxon>
        <taxon>Candidatus Caldarchaeales</taxon>
        <taxon>Candidatus Caldarchaeaceae</taxon>
        <taxon>Candidatus Caldarchaeum</taxon>
    </lineage>
</organism>
<dbReference type="InterPro" id="IPR020825">
    <property type="entry name" value="Phe-tRNA_synthase-like_B3/B4"/>
</dbReference>
<evidence type="ECO:0000256" key="7">
    <source>
        <dbReference type="ARBA" id="ARBA00022741"/>
    </source>
</evidence>
<dbReference type="HAMAP" id="MF_00284">
    <property type="entry name" value="Phe_tRNA_synth_beta2"/>
    <property type="match status" value="1"/>
</dbReference>
<protein>
    <recommendedName>
        <fullName evidence="12">Phenylalanine--tRNA ligase beta subunit</fullName>
        <ecNumber evidence="12">6.1.1.20</ecNumber>
    </recommendedName>
    <alternativeName>
        <fullName evidence="12">Phenylalanyl-tRNA synthetase beta subunit</fullName>
        <shortName evidence="12">PheRS</shortName>
    </alternativeName>
</protein>
<feature type="binding site" evidence="12">
    <location>
        <position position="331"/>
    </location>
    <ligand>
        <name>Mg(2+)</name>
        <dbReference type="ChEBI" id="CHEBI:18420"/>
        <note>shared with alpha subunit</note>
    </ligand>
</feature>
<dbReference type="PANTHER" id="PTHR10947">
    <property type="entry name" value="PHENYLALANYL-TRNA SYNTHETASE BETA CHAIN AND LEUCINE-RICH REPEAT-CONTAINING PROTEIN 47"/>
    <property type="match status" value="1"/>
</dbReference>
<evidence type="ECO:0000313" key="15">
    <source>
        <dbReference type="EMBL" id="HGN90831.1"/>
    </source>
</evidence>
<keyword evidence="11 12" id="KW-0030">Aminoacyl-tRNA synthetase</keyword>
<evidence type="ECO:0000256" key="2">
    <source>
        <dbReference type="ARBA" id="ARBA00004496"/>
    </source>
</evidence>
<keyword evidence="8 12" id="KW-0067">ATP-binding</keyword>
<dbReference type="InterPro" id="IPR045864">
    <property type="entry name" value="aa-tRNA-synth_II/BPL/LPL"/>
</dbReference>
<feature type="domain" description="B5" evidence="13">
    <location>
        <begin position="1"/>
        <end position="85"/>
    </location>
</feature>